<organism evidence="2 3">
    <name type="scientific">Moniliophthora roreri</name>
    <name type="common">Frosty pod rot fungus</name>
    <name type="synonym">Monilia roreri</name>
    <dbReference type="NCBI Taxonomy" id="221103"/>
    <lineage>
        <taxon>Eukaryota</taxon>
        <taxon>Fungi</taxon>
        <taxon>Dikarya</taxon>
        <taxon>Basidiomycota</taxon>
        <taxon>Agaricomycotina</taxon>
        <taxon>Agaricomycetes</taxon>
        <taxon>Agaricomycetidae</taxon>
        <taxon>Agaricales</taxon>
        <taxon>Marasmiineae</taxon>
        <taxon>Marasmiaceae</taxon>
        <taxon>Moniliophthora</taxon>
    </lineage>
</organism>
<sequence>MQLRTLISLLTLFSTGLVLAAPNYDVDETCPPDLTVVCCPTGEFDQYCERLKDTCPIGDKVYCCEVTDDGFVLGCLGIGDGLVSGDKGEQ</sequence>
<feature type="chain" id="PRO_5006902031" evidence="1">
    <location>
        <begin position="21"/>
        <end position="90"/>
    </location>
</feature>
<evidence type="ECO:0000256" key="1">
    <source>
        <dbReference type="SAM" id="SignalP"/>
    </source>
</evidence>
<gene>
    <name evidence="2" type="ORF">WG66_8772</name>
</gene>
<dbReference type="AlphaFoldDB" id="A0A0W0FR45"/>
<name>A0A0W0FR45_MONRR</name>
<proteinExistence type="predicted"/>
<keyword evidence="1" id="KW-0732">Signal</keyword>
<evidence type="ECO:0000313" key="3">
    <source>
        <dbReference type="Proteomes" id="UP000054988"/>
    </source>
</evidence>
<feature type="signal peptide" evidence="1">
    <location>
        <begin position="1"/>
        <end position="20"/>
    </location>
</feature>
<comment type="caution">
    <text evidence="2">The sequence shown here is derived from an EMBL/GenBank/DDBJ whole genome shotgun (WGS) entry which is preliminary data.</text>
</comment>
<evidence type="ECO:0000313" key="2">
    <source>
        <dbReference type="EMBL" id="KTB38648.1"/>
    </source>
</evidence>
<reference evidence="2 3" key="1">
    <citation type="submission" date="2015-12" db="EMBL/GenBank/DDBJ databases">
        <title>Draft genome sequence of Moniliophthora roreri, the causal agent of frosty pod rot of cacao.</title>
        <authorList>
            <person name="Aime M.C."/>
            <person name="Diaz-Valderrama J.R."/>
            <person name="Kijpornyongpan T."/>
            <person name="Phillips-Mora W."/>
        </authorList>
    </citation>
    <scope>NUCLEOTIDE SEQUENCE [LARGE SCALE GENOMIC DNA]</scope>
    <source>
        <strain evidence="2 3">MCA 2952</strain>
    </source>
</reference>
<accession>A0A0W0FR45</accession>
<dbReference type="Proteomes" id="UP000054988">
    <property type="component" value="Unassembled WGS sequence"/>
</dbReference>
<protein>
    <submittedName>
        <fullName evidence="2">Uncharacterized protein</fullName>
    </submittedName>
</protein>
<dbReference type="EMBL" id="LATX01001737">
    <property type="protein sequence ID" value="KTB38648.1"/>
    <property type="molecule type" value="Genomic_DNA"/>
</dbReference>